<sequence>MIKNTTVAEDTDVVSDVPDAVSDTPDGELSIGDTPESEGADKREEADAATSAAIEDAAAHADFIAQFPSTDPDAVDGDFSATDAHTQVEVTGADDNTTVTGIDDDSDAAAVATTDATDIAQPAELSEHAEAAPGEDAQGPVDDPFGGGADDESDVHRDDVVELVGAAPAATLDDETPAADAEADAEPEAKSDTEADAEADTGTEADASDATPVTDDGDSVARDDVATVPEPVPESAPESAPEPAALDQDVDGTDDPDESLDDTLDTDFDDEDASSWVRPYVWTGGRTETSLDFAVETLVSARQQVTGTEDALRDEHRRVLELCEQPRSVTEIAALLSVPLGVAKTLLGAMVEEDLVVVHRAGGSAAGPDLALMERVLRGLKKL</sequence>
<dbReference type="InterPro" id="IPR007995">
    <property type="entry name" value="DUF742"/>
</dbReference>
<dbReference type="RefSeq" id="WP_390183643.1">
    <property type="nucleotide sequence ID" value="NZ_JBHMBO010000035.1"/>
</dbReference>
<feature type="region of interest" description="Disordered" evidence="1">
    <location>
        <begin position="129"/>
        <end position="271"/>
    </location>
</feature>
<evidence type="ECO:0000313" key="2">
    <source>
        <dbReference type="EMBL" id="MFC6866492.1"/>
    </source>
</evidence>
<comment type="caution">
    <text evidence="2">The sequence shown here is derived from an EMBL/GenBank/DDBJ whole genome shotgun (WGS) entry which is preliminary data.</text>
</comment>
<name>A0ABW2BW80_9PSEU</name>
<gene>
    <name evidence="2" type="ORF">ACFQGD_04985</name>
</gene>
<dbReference type="InterPro" id="IPR011991">
    <property type="entry name" value="ArsR-like_HTH"/>
</dbReference>
<dbReference type="Pfam" id="PF05331">
    <property type="entry name" value="DUF742"/>
    <property type="match status" value="1"/>
</dbReference>
<keyword evidence="3" id="KW-1185">Reference proteome</keyword>
<feature type="compositionally biased region" description="Acidic residues" evidence="1">
    <location>
        <begin position="194"/>
        <end position="207"/>
    </location>
</feature>
<feature type="compositionally biased region" description="Acidic residues" evidence="1">
    <location>
        <begin position="248"/>
        <end position="271"/>
    </location>
</feature>
<dbReference type="Proteomes" id="UP001596337">
    <property type="component" value="Unassembled WGS sequence"/>
</dbReference>
<protein>
    <submittedName>
        <fullName evidence="2">DUF742 domain-containing protein</fullName>
    </submittedName>
</protein>
<dbReference type="EMBL" id="JBHSXX010000001">
    <property type="protein sequence ID" value="MFC6866492.1"/>
    <property type="molecule type" value="Genomic_DNA"/>
</dbReference>
<feature type="compositionally biased region" description="Low complexity" evidence="1">
    <location>
        <begin position="233"/>
        <end position="245"/>
    </location>
</feature>
<organism evidence="2 3">
    <name type="scientific">Haloechinothrix salitolerans</name>
    <dbReference type="NCBI Taxonomy" id="926830"/>
    <lineage>
        <taxon>Bacteria</taxon>
        <taxon>Bacillati</taxon>
        <taxon>Actinomycetota</taxon>
        <taxon>Actinomycetes</taxon>
        <taxon>Pseudonocardiales</taxon>
        <taxon>Pseudonocardiaceae</taxon>
        <taxon>Haloechinothrix</taxon>
    </lineage>
</organism>
<feature type="compositionally biased region" description="Low complexity" evidence="1">
    <location>
        <begin position="14"/>
        <end position="24"/>
    </location>
</feature>
<reference evidence="3" key="1">
    <citation type="journal article" date="2019" name="Int. J. Syst. Evol. Microbiol.">
        <title>The Global Catalogue of Microorganisms (GCM) 10K type strain sequencing project: providing services to taxonomists for standard genome sequencing and annotation.</title>
        <authorList>
            <consortium name="The Broad Institute Genomics Platform"/>
            <consortium name="The Broad Institute Genome Sequencing Center for Infectious Disease"/>
            <person name="Wu L."/>
            <person name="Ma J."/>
        </authorList>
    </citation>
    <scope>NUCLEOTIDE SEQUENCE [LARGE SCALE GENOMIC DNA]</scope>
    <source>
        <strain evidence="3">KCTC 32255</strain>
    </source>
</reference>
<feature type="region of interest" description="Disordered" evidence="1">
    <location>
        <begin position="1"/>
        <end position="51"/>
    </location>
</feature>
<dbReference type="CDD" id="cd00090">
    <property type="entry name" value="HTH_ARSR"/>
    <property type="match status" value="1"/>
</dbReference>
<evidence type="ECO:0000256" key="1">
    <source>
        <dbReference type="SAM" id="MobiDB-lite"/>
    </source>
</evidence>
<proteinExistence type="predicted"/>
<dbReference type="PANTHER" id="PTHR36221:SF1">
    <property type="entry name" value="DUF742 DOMAIN-CONTAINING PROTEIN"/>
    <property type="match status" value="1"/>
</dbReference>
<feature type="compositionally biased region" description="Acidic residues" evidence="1">
    <location>
        <begin position="172"/>
        <end position="186"/>
    </location>
</feature>
<dbReference type="PANTHER" id="PTHR36221">
    <property type="entry name" value="DUF742 DOMAIN-CONTAINING PROTEIN"/>
    <property type="match status" value="1"/>
</dbReference>
<evidence type="ECO:0000313" key="3">
    <source>
        <dbReference type="Proteomes" id="UP001596337"/>
    </source>
</evidence>
<accession>A0ABW2BW80</accession>